<evidence type="ECO:0000313" key="1">
    <source>
        <dbReference type="EMBL" id="EST44625.1"/>
    </source>
</evidence>
<organism evidence="1">
    <name type="scientific">Spironucleus salmonicida</name>
    <dbReference type="NCBI Taxonomy" id="348837"/>
    <lineage>
        <taxon>Eukaryota</taxon>
        <taxon>Metamonada</taxon>
        <taxon>Diplomonadida</taxon>
        <taxon>Hexamitidae</taxon>
        <taxon>Hexamitinae</taxon>
        <taxon>Spironucleus</taxon>
    </lineage>
</organism>
<dbReference type="VEuPathDB" id="GiardiaDB:SS50377_24745"/>
<keyword evidence="3" id="KW-1185">Reference proteome</keyword>
<gene>
    <name evidence="1" type="ORF">SS50377_15631</name>
    <name evidence="2" type="ORF">SS50377_24745</name>
</gene>
<dbReference type="EMBL" id="AUWU02000005">
    <property type="protein sequence ID" value="KAH0572634.1"/>
    <property type="molecule type" value="Genomic_DNA"/>
</dbReference>
<dbReference type="AlphaFoldDB" id="V6LJ36"/>
<reference evidence="2" key="2">
    <citation type="submission" date="2020-12" db="EMBL/GenBank/DDBJ databases">
        <title>New Spironucleus salmonicida genome in near-complete chromosomes.</title>
        <authorList>
            <person name="Xu F."/>
            <person name="Kurt Z."/>
            <person name="Jimenez-Gonzalez A."/>
            <person name="Astvaldsson A."/>
            <person name="Andersson J.O."/>
            <person name="Svard S.G."/>
        </authorList>
    </citation>
    <scope>NUCLEOTIDE SEQUENCE</scope>
    <source>
        <strain evidence="2">ATCC 50377</strain>
    </source>
</reference>
<accession>V6LJ36</accession>
<evidence type="ECO:0000313" key="2">
    <source>
        <dbReference type="EMBL" id="KAH0572634.1"/>
    </source>
</evidence>
<reference evidence="1 2" key="1">
    <citation type="journal article" date="2014" name="PLoS Genet.">
        <title>The Genome of Spironucleus salmonicida Highlights a Fish Pathogen Adapted to Fluctuating Environments.</title>
        <authorList>
            <person name="Xu F."/>
            <person name="Jerlstrom-Hultqvist J."/>
            <person name="Einarsson E."/>
            <person name="Astvaldsson A."/>
            <person name="Svard S.G."/>
            <person name="Andersson J.O."/>
        </authorList>
    </citation>
    <scope>NUCLEOTIDE SEQUENCE</scope>
    <source>
        <strain evidence="2">ATCC 50377</strain>
    </source>
</reference>
<dbReference type="EMBL" id="KI546115">
    <property type="protein sequence ID" value="EST44625.1"/>
    <property type="molecule type" value="Genomic_DNA"/>
</dbReference>
<protein>
    <submittedName>
        <fullName evidence="1">Uncharacterized protein</fullName>
    </submittedName>
</protein>
<name>V6LJ36_9EUKA</name>
<dbReference type="Proteomes" id="UP000018208">
    <property type="component" value="Unassembled WGS sequence"/>
</dbReference>
<sequence length="188" mass="22201">MKGHKTKQSKSRSITLKQNRVSDKLDQKEEIHDFVTELYDLCFETQHVKDYDEQLQHLNSLLQPLFYPQNSNKYICYGTPIELSLKFQYFEDGHKLSLLAIQSLLISLSIMKSQNIKEFEDLDITFEQLLITQDDLKLFQQVLSIEIINNESNGHKKHMQLIEHLLQKFEPSAIILSKDSFQYYMNLN</sequence>
<proteinExistence type="predicted"/>
<evidence type="ECO:0000313" key="3">
    <source>
        <dbReference type="Proteomes" id="UP000018208"/>
    </source>
</evidence>